<keyword evidence="1" id="KW-1133">Transmembrane helix</keyword>
<keyword evidence="1" id="KW-0812">Transmembrane</keyword>
<gene>
    <name evidence="2" type="ORF">GCM10011290_20270</name>
</gene>
<reference evidence="3" key="1">
    <citation type="journal article" date="2019" name="Int. J. Syst. Evol. Microbiol.">
        <title>The Global Catalogue of Microorganisms (GCM) 10K type strain sequencing project: providing services to taxonomists for standard genome sequencing and annotation.</title>
        <authorList>
            <consortium name="The Broad Institute Genomics Platform"/>
            <consortium name="The Broad Institute Genome Sequencing Center for Infectious Disease"/>
            <person name="Wu L."/>
            <person name="Ma J."/>
        </authorList>
    </citation>
    <scope>NUCLEOTIDE SEQUENCE [LARGE SCALE GENOMIC DNA]</scope>
    <source>
        <strain evidence="3">KCTC 32041</strain>
    </source>
</reference>
<accession>A0ABQ2YS59</accession>
<dbReference type="Pfam" id="PF07963">
    <property type="entry name" value="N_methyl"/>
    <property type="match status" value="1"/>
</dbReference>
<evidence type="ECO:0000256" key="1">
    <source>
        <dbReference type="SAM" id="Phobius"/>
    </source>
</evidence>
<proteinExistence type="predicted"/>
<protein>
    <submittedName>
        <fullName evidence="2">Type IV pilin</fullName>
    </submittedName>
</protein>
<comment type="caution">
    <text evidence="2">The sequence shown here is derived from an EMBL/GenBank/DDBJ whole genome shotgun (WGS) entry which is preliminary data.</text>
</comment>
<sequence>MACVGQRWQPKQAGFSLLEMLITIIVLASGLLAIGSMYGAILNANTLSKQRSEAVVLAEKKLEELRGQSYASLVSATDTVTATSSSGSSANYQRSWSVTVASGGLAYKDVGVTVTWTDSKNQSQNIVLSTRISNVSATPVTIP</sequence>
<name>A0ABQ2YS59_9NEIS</name>
<dbReference type="PROSITE" id="PS00409">
    <property type="entry name" value="PROKAR_NTER_METHYL"/>
    <property type="match status" value="1"/>
</dbReference>
<keyword evidence="1" id="KW-0472">Membrane</keyword>
<keyword evidence="3" id="KW-1185">Reference proteome</keyword>
<dbReference type="InterPro" id="IPR012902">
    <property type="entry name" value="N_methyl_site"/>
</dbReference>
<dbReference type="Proteomes" id="UP000600877">
    <property type="component" value="Unassembled WGS sequence"/>
</dbReference>
<feature type="transmembrane region" description="Helical" evidence="1">
    <location>
        <begin position="20"/>
        <end position="41"/>
    </location>
</feature>
<evidence type="ECO:0000313" key="2">
    <source>
        <dbReference type="EMBL" id="GGX92443.1"/>
    </source>
</evidence>
<dbReference type="NCBIfam" id="TIGR02532">
    <property type="entry name" value="IV_pilin_GFxxxE"/>
    <property type="match status" value="1"/>
</dbReference>
<evidence type="ECO:0000313" key="3">
    <source>
        <dbReference type="Proteomes" id="UP000600877"/>
    </source>
</evidence>
<organism evidence="2 3">
    <name type="scientific">Vogesella alkaliphila</name>
    <dbReference type="NCBI Taxonomy" id="1193621"/>
    <lineage>
        <taxon>Bacteria</taxon>
        <taxon>Pseudomonadati</taxon>
        <taxon>Pseudomonadota</taxon>
        <taxon>Betaproteobacteria</taxon>
        <taxon>Neisseriales</taxon>
        <taxon>Chromobacteriaceae</taxon>
        <taxon>Vogesella</taxon>
    </lineage>
</organism>
<dbReference type="EMBL" id="BMYW01000006">
    <property type="protein sequence ID" value="GGX92443.1"/>
    <property type="molecule type" value="Genomic_DNA"/>
</dbReference>